<dbReference type="RefSeq" id="WP_103853544.1">
    <property type="nucleotide sequence ID" value="NZ_JBLOCT010000022.1"/>
</dbReference>
<feature type="transmembrane region" description="Helical" evidence="1">
    <location>
        <begin position="75"/>
        <end position="94"/>
    </location>
</feature>
<organism evidence="2 4">
    <name type="scientific">Avibacterium gallinarum</name>
    <name type="common">Pasteurella gallinarum</name>
    <dbReference type="NCBI Taxonomy" id="755"/>
    <lineage>
        <taxon>Bacteria</taxon>
        <taxon>Pseudomonadati</taxon>
        <taxon>Pseudomonadota</taxon>
        <taxon>Gammaproteobacteria</taxon>
        <taxon>Pasteurellales</taxon>
        <taxon>Pasteurellaceae</taxon>
        <taxon>Avibacterium</taxon>
    </lineage>
</organism>
<dbReference type="AlphaFoldDB" id="A0A379AZ26"/>
<evidence type="ECO:0000313" key="4">
    <source>
        <dbReference type="Proteomes" id="UP000255113"/>
    </source>
</evidence>
<dbReference type="PANTHER" id="PTHR38446:SF1">
    <property type="entry name" value="BLL0914 PROTEIN"/>
    <property type="match status" value="1"/>
</dbReference>
<keyword evidence="5" id="KW-1185">Reference proteome</keyword>
<proteinExistence type="predicted"/>
<dbReference type="Pfam" id="PF06993">
    <property type="entry name" value="DUF1304"/>
    <property type="match status" value="1"/>
</dbReference>
<dbReference type="InterPro" id="IPR009732">
    <property type="entry name" value="DUF1304"/>
</dbReference>
<accession>A0A379AZ26</accession>
<keyword evidence="1" id="KW-0472">Membrane</keyword>
<reference evidence="3 5" key="2">
    <citation type="submission" date="2019-03" db="EMBL/GenBank/DDBJ databases">
        <title>Genomic Encyclopedia of Type Strains, Phase IV (KMG-IV): sequencing the most valuable type-strain genomes for metagenomic binning, comparative biology and taxonomic classification.</title>
        <authorList>
            <person name="Goeker M."/>
        </authorList>
    </citation>
    <scope>NUCLEOTIDE SEQUENCE [LARGE SCALE GENOMIC DNA]</scope>
    <source>
        <strain evidence="3 5">DSM 17481</strain>
    </source>
</reference>
<gene>
    <name evidence="3" type="ORF">EV689_10752</name>
    <name evidence="2" type="ORF">NCTC11188_01990</name>
</gene>
<keyword evidence="1" id="KW-1133">Transmembrane helix</keyword>
<reference evidence="2 4" key="1">
    <citation type="submission" date="2018-06" db="EMBL/GenBank/DDBJ databases">
        <authorList>
            <consortium name="Pathogen Informatics"/>
            <person name="Doyle S."/>
        </authorList>
    </citation>
    <scope>NUCLEOTIDE SEQUENCE [LARGE SCALE GENOMIC DNA]</scope>
    <source>
        <strain evidence="2 4">NCTC11188</strain>
    </source>
</reference>
<protein>
    <submittedName>
        <fullName evidence="2 3">Membrane protein</fullName>
    </submittedName>
</protein>
<name>A0A379AZ26_AVIGA</name>
<dbReference type="Proteomes" id="UP000255113">
    <property type="component" value="Unassembled WGS sequence"/>
</dbReference>
<evidence type="ECO:0000256" key="1">
    <source>
        <dbReference type="SAM" id="Phobius"/>
    </source>
</evidence>
<evidence type="ECO:0000313" key="5">
    <source>
        <dbReference type="Proteomes" id="UP000294683"/>
    </source>
</evidence>
<feature type="transmembrane region" description="Helical" evidence="1">
    <location>
        <begin position="101"/>
        <end position="118"/>
    </location>
</feature>
<sequence>MLLLATILLYIVAIEHFYILYLEIFAITSKSAKRIFNLEEHFIAQNRVKVLFANQGLYNGFLAAGLIFAQLTQNVAMIYFLLGCIIIAAIFGAATARNHNILIKQGLPATLAFIAYILS</sequence>
<feature type="transmembrane region" description="Helical" evidence="1">
    <location>
        <begin position="48"/>
        <end position="69"/>
    </location>
</feature>
<evidence type="ECO:0000313" key="2">
    <source>
        <dbReference type="EMBL" id="SUB27993.1"/>
    </source>
</evidence>
<dbReference type="EMBL" id="SNXJ01000007">
    <property type="protein sequence ID" value="TDP28106.1"/>
    <property type="molecule type" value="Genomic_DNA"/>
</dbReference>
<dbReference type="Proteomes" id="UP000294683">
    <property type="component" value="Unassembled WGS sequence"/>
</dbReference>
<dbReference type="PANTHER" id="PTHR38446">
    <property type="entry name" value="BLL0914 PROTEIN"/>
    <property type="match status" value="1"/>
</dbReference>
<evidence type="ECO:0000313" key="3">
    <source>
        <dbReference type="EMBL" id="TDP28106.1"/>
    </source>
</evidence>
<keyword evidence="1" id="KW-0812">Transmembrane</keyword>
<feature type="transmembrane region" description="Helical" evidence="1">
    <location>
        <begin position="6"/>
        <end position="27"/>
    </location>
</feature>
<dbReference type="EMBL" id="UGSQ01000003">
    <property type="protein sequence ID" value="SUB27993.1"/>
    <property type="molecule type" value="Genomic_DNA"/>
</dbReference>